<keyword evidence="1" id="KW-0808">Transferase</keyword>
<dbReference type="Gene3D" id="3.40.50.150">
    <property type="entry name" value="Vaccinia Virus protein VP39"/>
    <property type="match status" value="1"/>
</dbReference>
<accession>A0A5C8CI99</accession>
<dbReference type="AlphaFoldDB" id="A0A5C8CI99"/>
<sequence length="267" mass="31816">MNNKIKTKINRNTFMINGESEEDNKKREIIKNILINEENKNKSDLHNYFLNNKEEAIYKHLSYFDIYERHFSKYRGKDINLLEIGVGYGGSLKMWKNYFSKLNPNAKVNIYGIDKKERCKKFEEDGIKIFIGSQSDREFLRRLKNEIPKLDILIDDGGHIPEEQIITFEEMFEHINNGGLYFCEDIYTSYWNDYKNKSSFIEYAKKLIDYLNAYWSLEGDDLNANYFTDFVYSMHFYDGIVAIEKKLRDKRYIDICQQASIGKLSKF</sequence>
<dbReference type="RefSeq" id="WP_147757923.1">
    <property type="nucleotide sequence ID" value="NZ_SAXT01000003.1"/>
</dbReference>
<dbReference type="Proteomes" id="UP000325116">
    <property type="component" value="Unassembled WGS sequence"/>
</dbReference>
<evidence type="ECO:0000313" key="2">
    <source>
        <dbReference type="Proteomes" id="UP000325116"/>
    </source>
</evidence>
<gene>
    <name evidence="1" type="ORF">EPJ80_03480</name>
</gene>
<dbReference type="EMBL" id="SAXT01000003">
    <property type="protein sequence ID" value="TXJ12676.1"/>
    <property type="molecule type" value="Genomic_DNA"/>
</dbReference>
<dbReference type="GO" id="GO:0008168">
    <property type="term" value="F:methyltransferase activity"/>
    <property type="evidence" value="ECO:0007669"/>
    <property type="project" value="UniProtKB-KW"/>
</dbReference>
<evidence type="ECO:0000313" key="1">
    <source>
        <dbReference type="EMBL" id="TXJ12676.1"/>
    </source>
</evidence>
<proteinExistence type="predicted"/>
<keyword evidence="1" id="KW-0489">Methyltransferase</keyword>
<name>A0A5C8CI99_9SPIR</name>
<protein>
    <submittedName>
        <fullName evidence="1">Class I SAM-dependent methyltransferase</fullName>
    </submittedName>
</protein>
<dbReference type="InterPro" id="IPR029063">
    <property type="entry name" value="SAM-dependent_MTases_sf"/>
</dbReference>
<dbReference type="GO" id="GO:0032259">
    <property type="term" value="P:methylation"/>
    <property type="evidence" value="ECO:0007669"/>
    <property type="project" value="UniProtKB-KW"/>
</dbReference>
<organism evidence="1 2">
    <name type="scientific">Brachyspira aalborgi</name>
    <dbReference type="NCBI Taxonomy" id="29522"/>
    <lineage>
        <taxon>Bacteria</taxon>
        <taxon>Pseudomonadati</taxon>
        <taxon>Spirochaetota</taxon>
        <taxon>Spirochaetia</taxon>
        <taxon>Brachyspirales</taxon>
        <taxon>Brachyspiraceae</taxon>
        <taxon>Brachyspira</taxon>
    </lineage>
</organism>
<comment type="caution">
    <text evidence="1">The sequence shown here is derived from an EMBL/GenBank/DDBJ whole genome shotgun (WGS) entry which is preliminary data.</text>
</comment>
<reference evidence="1 2" key="1">
    <citation type="journal article" date="1992" name="Lakartidningen">
        <title>[Penicillin V and not amoxicillin is the first choice preparation in acute otitis].</title>
        <authorList>
            <person name="Kamme C."/>
            <person name="Lundgren K."/>
            <person name="Prellner K."/>
        </authorList>
    </citation>
    <scope>NUCLEOTIDE SEQUENCE [LARGE SCALE GENOMIC DNA]</scope>
    <source>
        <strain evidence="1 2">W1</strain>
    </source>
</reference>
<dbReference type="SUPFAM" id="SSF53335">
    <property type="entry name" value="S-adenosyl-L-methionine-dependent methyltransferases"/>
    <property type="match status" value="1"/>
</dbReference>